<dbReference type="AlphaFoldDB" id="A0A4Q0Q8E3"/>
<organism evidence="1 2">
    <name type="scientific">Bradyrhizobium zhanjiangense</name>
    <dbReference type="NCBI Taxonomy" id="1325107"/>
    <lineage>
        <taxon>Bacteria</taxon>
        <taxon>Pseudomonadati</taxon>
        <taxon>Pseudomonadota</taxon>
        <taxon>Alphaproteobacteria</taxon>
        <taxon>Hyphomicrobiales</taxon>
        <taxon>Nitrobacteraceae</taxon>
        <taxon>Bradyrhizobium</taxon>
    </lineage>
</organism>
<name>A0A4Q0Q8E3_9BRAD</name>
<comment type="caution">
    <text evidence="1">The sequence shown here is derived from an EMBL/GenBank/DDBJ whole genome shotgun (WGS) entry which is preliminary data.</text>
</comment>
<accession>A0A4Q0Q8E3</accession>
<dbReference type="EMBL" id="RKMK01000062">
    <property type="protein sequence ID" value="RXG85097.1"/>
    <property type="molecule type" value="Genomic_DNA"/>
</dbReference>
<protein>
    <submittedName>
        <fullName evidence="1">Uncharacterized protein</fullName>
    </submittedName>
</protein>
<gene>
    <name evidence="1" type="ORF">EAS61_37090</name>
</gene>
<evidence type="ECO:0000313" key="1">
    <source>
        <dbReference type="EMBL" id="RXG85097.1"/>
    </source>
</evidence>
<sequence>MSFILPETFLQKCTFRWLFGRVKPSSLEQLKNGVRACISIQTWFGETEEFVQHDYVRPFPGRPGNA</sequence>
<proteinExistence type="predicted"/>
<evidence type="ECO:0000313" key="2">
    <source>
        <dbReference type="Proteomes" id="UP000290174"/>
    </source>
</evidence>
<dbReference type="Proteomes" id="UP000290174">
    <property type="component" value="Unassembled WGS sequence"/>
</dbReference>
<reference evidence="1 2" key="1">
    <citation type="submission" date="2018-11" db="EMBL/GenBank/DDBJ databases">
        <title>Bradyrhizobium sp. nov., isolated from effective nodules of peanut in China.</title>
        <authorList>
            <person name="Li Y."/>
        </authorList>
    </citation>
    <scope>NUCLEOTIDE SEQUENCE [LARGE SCALE GENOMIC DNA]</scope>
    <source>
        <strain evidence="1 2">CCBAU 51770</strain>
    </source>
</reference>